<protein>
    <recommendedName>
        <fullName evidence="3">HAD family hydrolase</fullName>
    </recommendedName>
</protein>
<dbReference type="NCBIfam" id="TIGR01509">
    <property type="entry name" value="HAD-SF-IA-v3"/>
    <property type="match status" value="1"/>
</dbReference>
<name>A0A512BTR6_9HYPH</name>
<reference evidence="1 2" key="1">
    <citation type="submission" date="2019-07" db="EMBL/GenBank/DDBJ databases">
        <title>Whole genome shotgun sequence of Microvirga aerophila NBRC 106136.</title>
        <authorList>
            <person name="Hosoyama A."/>
            <person name="Uohara A."/>
            <person name="Ohji S."/>
            <person name="Ichikawa N."/>
        </authorList>
    </citation>
    <scope>NUCLEOTIDE SEQUENCE [LARGE SCALE GENOMIC DNA]</scope>
    <source>
        <strain evidence="1 2">NBRC 106136</strain>
    </source>
</reference>
<dbReference type="PANTHER" id="PTHR43481:SF4">
    <property type="entry name" value="GLYCEROL-1-PHOSPHATE PHOSPHOHYDROLASE 1-RELATED"/>
    <property type="match status" value="1"/>
</dbReference>
<keyword evidence="2" id="KW-1185">Reference proteome</keyword>
<dbReference type="InterPro" id="IPR023214">
    <property type="entry name" value="HAD_sf"/>
</dbReference>
<dbReference type="EMBL" id="BJYU01000040">
    <property type="protein sequence ID" value="GEO15378.1"/>
    <property type="molecule type" value="Genomic_DNA"/>
</dbReference>
<dbReference type="PANTHER" id="PTHR43481">
    <property type="entry name" value="FRUCTOSE-1-PHOSPHATE PHOSPHATASE"/>
    <property type="match status" value="1"/>
</dbReference>
<dbReference type="SUPFAM" id="SSF56784">
    <property type="entry name" value="HAD-like"/>
    <property type="match status" value="1"/>
</dbReference>
<evidence type="ECO:0000313" key="2">
    <source>
        <dbReference type="Proteomes" id="UP000321085"/>
    </source>
</evidence>
<dbReference type="CDD" id="cd07505">
    <property type="entry name" value="HAD_BPGM-like"/>
    <property type="match status" value="1"/>
</dbReference>
<comment type="caution">
    <text evidence="1">The sequence shown here is derived from an EMBL/GenBank/DDBJ whole genome shotgun (WGS) entry which is preliminary data.</text>
</comment>
<dbReference type="InterPro" id="IPR051806">
    <property type="entry name" value="HAD-like_SPP"/>
</dbReference>
<dbReference type="AlphaFoldDB" id="A0A512BTR6"/>
<dbReference type="Pfam" id="PF13419">
    <property type="entry name" value="HAD_2"/>
    <property type="match status" value="1"/>
</dbReference>
<accession>A0A512BTR6</accession>
<evidence type="ECO:0008006" key="3">
    <source>
        <dbReference type="Google" id="ProtNLM"/>
    </source>
</evidence>
<sequence length="90" mass="9747">MFQAVVTRDDVENGKPHPESFLTAAELLKVDPADCWALEDSHNGVRAAHAAGMATIMVPDLLEPTKEISSLCAAVLPSLHHVRQTLSRMS</sequence>
<proteinExistence type="predicted"/>
<dbReference type="Gene3D" id="3.40.50.1000">
    <property type="entry name" value="HAD superfamily/HAD-like"/>
    <property type="match status" value="1"/>
</dbReference>
<dbReference type="InterPro" id="IPR041492">
    <property type="entry name" value="HAD_2"/>
</dbReference>
<gene>
    <name evidence="1" type="ORF">MAE02_30740</name>
</gene>
<evidence type="ECO:0000313" key="1">
    <source>
        <dbReference type="EMBL" id="GEO15378.1"/>
    </source>
</evidence>
<organism evidence="1 2">
    <name type="scientific">Microvirga aerophila</name>
    <dbReference type="NCBI Taxonomy" id="670291"/>
    <lineage>
        <taxon>Bacteria</taxon>
        <taxon>Pseudomonadati</taxon>
        <taxon>Pseudomonadota</taxon>
        <taxon>Alphaproteobacteria</taxon>
        <taxon>Hyphomicrobiales</taxon>
        <taxon>Methylobacteriaceae</taxon>
        <taxon>Microvirga</taxon>
    </lineage>
</organism>
<dbReference type="Proteomes" id="UP000321085">
    <property type="component" value="Unassembled WGS sequence"/>
</dbReference>
<dbReference type="InterPro" id="IPR006439">
    <property type="entry name" value="HAD-SF_hydro_IA"/>
</dbReference>
<dbReference type="GO" id="GO:0050308">
    <property type="term" value="F:sugar-phosphatase activity"/>
    <property type="evidence" value="ECO:0007669"/>
    <property type="project" value="TreeGrafter"/>
</dbReference>
<dbReference type="InterPro" id="IPR036412">
    <property type="entry name" value="HAD-like_sf"/>
</dbReference>